<dbReference type="Proteomes" id="UP000694018">
    <property type="component" value="Chromosome"/>
</dbReference>
<evidence type="ECO:0000256" key="2">
    <source>
        <dbReference type="ARBA" id="ARBA00022448"/>
    </source>
</evidence>
<feature type="domain" description="Cation/H+ exchanger transmembrane" evidence="11">
    <location>
        <begin position="15"/>
        <end position="382"/>
    </location>
</feature>
<evidence type="ECO:0000256" key="10">
    <source>
        <dbReference type="SAM" id="Phobius"/>
    </source>
</evidence>
<keyword evidence="6" id="KW-0915">Sodium</keyword>
<evidence type="ECO:0000256" key="6">
    <source>
        <dbReference type="ARBA" id="ARBA00023053"/>
    </source>
</evidence>
<feature type="transmembrane region" description="Helical" evidence="10">
    <location>
        <begin position="37"/>
        <end position="60"/>
    </location>
</feature>
<reference evidence="12" key="1">
    <citation type="journal article" date="2021" name="Environ. Microbiol.">
        <title>New insights into the diversity and evolution of the archaeal mobilome from three complete genomes of Saccharolobus shibatae.</title>
        <authorList>
            <person name="Medvedeva S."/>
            <person name="Brandt D."/>
            <person name="Cvirkaite-Krupovic V."/>
            <person name="Liu Y."/>
            <person name="Severinov K."/>
            <person name="Ishino S."/>
            <person name="Ishino Y."/>
            <person name="Prangishvili D."/>
            <person name="Kalinowski J."/>
            <person name="Krupovic M."/>
        </authorList>
    </citation>
    <scope>NUCLEOTIDE SEQUENCE</scope>
    <source>
        <strain evidence="12">B12</strain>
    </source>
</reference>
<evidence type="ECO:0000256" key="4">
    <source>
        <dbReference type="ARBA" id="ARBA00022692"/>
    </source>
</evidence>
<evidence type="ECO:0000256" key="1">
    <source>
        <dbReference type="ARBA" id="ARBA00004141"/>
    </source>
</evidence>
<evidence type="ECO:0000256" key="3">
    <source>
        <dbReference type="ARBA" id="ARBA00022449"/>
    </source>
</evidence>
<keyword evidence="8 10" id="KW-0472">Membrane</keyword>
<feature type="transmembrane region" description="Helical" evidence="10">
    <location>
        <begin position="157"/>
        <end position="180"/>
    </location>
</feature>
<dbReference type="AlphaFoldDB" id="A0A8F5BQ88"/>
<dbReference type="GO" id="GO:0006814">
    <property type="term" value="P:sodium ion transport"/>
    <property type="evidence" value="ECO:0007669"/>
    <property type="project" value="UniProtKB-KW"/>
</dbReference>
<dbReference type="GeneID" id="65563823"/>
<evidence type="ECO:0000256" key="8">
    <source>
        <dbReference type="ARBA" id="ARBA00023136"/>
    </source>
</evidence>
<feature type="transmembrane region" description="Helical" evidence="10">
    <location>
        <begin position="96"/>
        <end position="117"/>
    </location>
</feature>
<dbReference type="OrthoDB" id="12029at2157"/>
<feature type="transmembrane region" description="Helical" evidence="10">
    <location>
        <begin position="365"/>
        <end position="385"/>
    </location>
</feature>
<feature type="transmembrane region" description="Helical" evidence="10">
    <location>
        <begin position="6"/>
        <end position="25"/>
    </location>
</feature>
<dbReference type="GO" id="GO:0015297">
    <property type="term" value="F:antiporter activity"/>
    <property type="evidence" value="ECO:0007669"/>
    <property type="project" value="UniProtKB-KW"/>
</dbReference>
<sequence>MNPIILALFDVSIFILLAEILSSLVQKYSLPKLIGELLAGMIIGPYALGSLLNQLVGFSLISINSYIEFLAEFSVILLIFASGLEHGIAPIKSSGILGFLGATFGALLPFLAAYYFYMPNFGLDSSLILGAAMGATSLAAVASIIEEEKLKGKGINFMVSAAASDDVVDLLLLSVILAILQGTSTSVTSISLKIITLVVIWLVILTVSVILVPKITDRLSDKYIEEFPLAVLFGLTLLMVSLGYSPIISAFVAGVAFANSIKSEKIKEISNTLLSVFGPLFFVYIGAEVNFLTLNLNTLLLSLELTAIATAFKWLGIFPFALAYLRNVKAANTVAFGMVPRGETGLVIASIGLSYNALNLEEFEGIVFMSLFTTLIGSALFKSYAKKHLVS</sequence>
<proteinExistence type="predicted"/>
<evidence type="ECO:0000313" key="12">
    <source>
        <dbReference type="EMBL" id="QXJ29478.1"/>
    </source>
</evidence>
<protein>
    <submittedName>
        <fullName evidence="12">Na(+)/H(+) antiporter</fullName>
    </submittedName>
</protein>
<evidence type="ECO:0000256" key="5">
    <source>
        <dbReference type="ARBA" id="ARBA00022989"/>
    </source>
</evidence>
<feature type="transmembrane region" description="Helical" evidence="10">
    <location>
        <begin position="123"/>
        <end position="145"/>
    </location>
</feature>
<keyword evidence="7" id="KW-0406">Ion transport</keyword>
<keyword evidence="3" id="KW-0050">Antiport</keyword>
<accession>A0A8F5BQ88</accession>
<feature type="transmembrane region" description="Helical" evidence="10">
    <location>
        <begin position="299"/>
        <end position="325"/>
    </location>
</feature>
<evidence type="ECO:0000256" key="9">
    <source>
        <dbReference type="ARBA" id="ARBA00023201"/>
    </source>
</evidence>
<dbReference type="EMBL" id="CP077717">
    <property type="protein sequence ID" value="QXJ29478.1"/>
    <property type="molecule type" value="Genomic_DNA"/>
</dbReference>
<feature type="transmembrane region" description="Helical" evidence="10">
    <location>
        <begin position="66"/>
        <end position="84"/>
    </location>
</feature>
<comment type="subcellular location">
    <subcellularLocation>
        <location evidence="1">Membrane</location>
        <topology evidence="1">Multi-pass membrane protein</topology>
    </subcellularLocation>
</comment>
<keyword evidence="4 10" id="KW-0812">Transmembrane</keyword>
<feature type="transmembrane region" description="Helical" evidence="10">
    <location>
        <begin position="227"/>
        <end position="257"/>
    </location>
</feature>
<feature type="transmembrane region" description="Helical" evidence="10">
    <location>
        <begin position="192"/>
        <end position="215"/>
    </location>
</feature>
<evidence type="ECO:0000256" key="7">
    <source>
        <dbReference type="ARBA" id="ARBA00023065"/>
    </source>
</evidence>
<dbReference type="PANTHER" id="PTHR43562">
    <property type="entry name" value="NAPA-TYPE SODIUM/HYDROGEN ANTIPORTER"/>
    <property type="match status" value="1"/>
</dbReference>
<dbReference type="KEGG" id="sshi:J5U23_02347"/>
<keyword evidence="5 10" id="KW-1133">Transmembrane helix</keyword>
<dbReference type="GO" id="GO:0016020">
    <property type="term" value="C:membrane"/>
    <property type="evidence" value="ECO:0007669"/>
    <property type="project" value="UniProtKB-SubCell"/>
</dbReference>
<feature type="transmembrane region" description="Helical" evidence="10">
    <location>
        <begin position="269"/>
        <end position="287"/>
    </location>
</feature>
<dbReference type="Pfam" id="PF00999">
    <property type="entry name" value="Na_H_Exchanger"/>
    <property type="match status" value="1"/>
</dbReference>
<dbReference type="InterPro" id="IPR006153">
    <property type="entry name" value="Cation/H_exchanger_TM"/>
</dbReference>
<dbReference type="GO" id="GO:1902600">
    <property type="term" value="P:proton transmembrane transport"/>
    <property type="evidence" value="ECO:0007669"/>
    <property type="project" value="InterPro"/>
</dbReference>
<keyword evidence="2" id="KW-0813">Transport</keyword>
<evidence type="ECO:0000313" key="13">
    <source>
        <dbReference type="Proteomes" id="UP000694018"/>
    </source>
</evidence>
<name>A0A8F5BQ88_SACSH</name>
<keyword evidence="9" id="KW-0739">Sodium transport</keyword>
<evidence type="ECO:0000259" key="11">
    <source>
        <dbReference type="Pfam" id="PF00999"/>
    </source>
</evidence>
<gene>
    <name evidence="12" type="ORF">J5U23_02347</name>
</gene>
<dbReference type="PANTHER" id="PTHR43562:SF3">
    <property type="entry name" value="SODIUM ION_PROTON EXCHANGER (EUROFUNG)"/>
    <property type="match status" value="1"/>
</dbReference>
<dbReference type="RefSeq" id="WP_218266215.1">
    <property type="nucleotide sequence ID" value="NZ_CP077717.1"/>
</dbReference>
<organism evidence="12 13">
    <name type="scientific">Saccharolobus shibatae (strain ATCC 51178 / DSM 5389 / JCM 8931 / NBRC 15437 / B12)</name>
    <name type="common">Sulfolobus shibatae</name>
    <dbReference type="NCBI Taxonomy" id="523848"/>
    <lineage>
        <taxon>Archaea</taxon>
        <taxon>Thermoproteota</taxon>
        <taxon>Thermoprotei</taxon>
        <taxon>Sulfolobales</taxon>
        <taxon>Sulfolobaceae</taxon>
        <taxon>Saccharolobus</taxon>
    </lineage>
</organism>